<evidence type="ECO:0000313" key="2">
    <source>
        <dbReference type="EMBL" id="GEB48458.1"/>
    </source>
</evidence>
<accession>A0A4Y3QVK4</accession>
<name>A0A4Y3QVK4_STRCI</name>
<organism evidence="2 3">
    <name type="scientific">Streptomyces cacaoi</name>
    <dbReference type="NCBI Taxonomy" id="1898"/>
    <lineage>
        <taxon>Bacteria</taxon>
        <taxon>Bacillati</taxon>
        <taxon>Actinomycetota</taxon>
        <taxon>Actinomycetes</taxon>
        <taxon>Kitasatosporales</taxon>
        <taxon>Streptomycetaceae</taxon>
        <taxon>Streptomyces</taxon>
    </lineage>
</organism>
<keyword evidence="3" id="KW-1185">Reference proteome</keyword>
<protein>
    <submittedName>
        <fullName evidence="2">Uncharacterized protein</fullName>
    </submittedName>
</protein>
<reference evidence="2 3" key="1">
    <citation type="submission" date="2019-06" db="EMBL/GenBank/DDBJ databases">
        <title>Whole genome shotgun sequence of Streptomyces cacaoi subsp. cacaoi NBRC 12748.</title>
        <authorList>
            <person name="Hosoyama A."/>
            <person name="Uohara A."/>
            <person name="Ohji S."/>
            <person name="Ichikawa N."/>
        </authorList>
    </citation>
    <scope>NUCLEOTIDE SEQUENCE [LARGE SCALE GENOMIC DNA]</scope>
    <source>
        <strain evidence="2 3">NBRC 12748</strain>
    </source>
</reference>
<feature type="region of interest" description="Disordered" evidence="1">
    <location>
        <begin position="88"/>
        <end position="112"/>
    </location>
</feature>
<gene>
    <name evidence="2" type="ORF">SCA03_10090</name>
</gene>
<dbReference type="AlphaFoldDB" id="A0A4Y3QVK4"/>
<comment type="caution">
    <text evidence="2">The sequence shown here is derived from an EMBL/GenBank/DDBJ whole genome shotgun (WGS) entry which is preliminary data.</text>
</comment>
<dbReference type="RefSeq" id="WP_174864480.1">
    <property type="nucleotide sequence ID" value="NZ_BJMM01000003.1"/>
</dbReference>
<evidence type="ECO:0000256" key="1">
    <source>
        <dbReference type="SAM" id="MobiDB-lite"/>
    </source>
</evidence>
<dbReference type="EMBL" id="BJMM01000003">
    <property type="protein sequence ID" value="GEB48458.1"/>
    <property type="molecule type" value="Genomic_DNA"/>
</dbReference>
<evidence type="ECO:0000313" key="3">
    <source>
        <dbReference type="Proteomes" id="UP000319210"/>
    </source>
</evidence>
<dbReference type="Proteomes" id="UP000319210">
    <property type="component" value="Unassembled WGS sequence"/>
</dbReference>
<proteinExistence type="predicted"/>
<sequence>MAGGPAVARAEMLLSREVSEERRADAVGELVRRGYEVRDRRVLAHRGPAELQWAVLVALPLHAFLTGLGTEAVKDAYEGLRRLAGRTVRRGGADDERPGADGPDGADEGRPLVLQDERTGLRIVLEADLPRAAYEQLLGLELSRFRHGPLHYDRARRRWRSELDEAAGRDDAGPSTA</sequence>